<feature type="domain" description="YbaK/aminoacyl-tRNA synthetase-associated" evidence="1">
    <location>
        <begin position="25"/>
        <end position="142"/>
    </location>
</feature>
<dbReference type="AlphaFoldDB" id="A0A2W7BZL4"/>
<dbReference type="RefSeq" id="WP_111547362.1">
    <property type="nucleotide sequence ID" value="NZ_MZXV01000062.1"/>
</dbReference>
<organism evidence="2 3">
    <name type="scientific">Mesorhizobium kowhaii</name>
    <dbReference type="NCBI Taxonomy" id="1300272"/>
    <lineage>
        <taxon>Bacteria</taxon>
        <taxon>Pseudomonadati</taxon>
        <taxon>Pseudomonadota</taxon>
        <taxon>Alphaproteobacteria</taxon>
        <taxon>Hyphomicrobiales</taxon>
        <taxon>Phyllobacteriaceae</taxon>
        <taxon>Mesorhizobium</taxon>
    </lineage>
</organism>
<dbReference type="InterPro" id="IPR007214">
    <property type="entry name" value="YbaK/aa-tRNA-synth-assoc-dom"/>
</dbReference>
<evidence type="ECO:0000313" key="2">
    <source>
        <dbReference type="EMBL" id="PZV34978.1"/>
    </source>
</evidence>
<protein>
    <submittedName>
        <fullName evidence="2">Aminoacyl-tRNA deacylase</fullName>
    </submittedName>
</protein>
<reference evidence="3" key="1">
    <citation type="submission" date="2017-03" db="EMBL/GenBank/DDBJ databases">
        <authorList>
            <person name="Safronova V.I."/>
            <person name="Sazanova A.L."/>
            <person name="Chirak E.R."/>
        </authorList>
    </citation>
    <scope>NUCLEOTIDE SEQUENCE [LARGE SCALE GENOMIC DNA]</scope>
    <source>
        <strain evidence="3">Ach-343</strain>
    </source>
</reference>
<comment type="caution">
    <text evidence="2">The sequence shown here is derived from an EMBL/GenBank/DDBJ whole genome shotgun (WGS) entry which is preliminary data.</text>
</comment>
<evidence type="ECO:0000259" key="1">
    <source>
        <dbReference type="Pfam" id="PF04073"/>
    </source>
</evidence>
<dbReference type="GO" id="GO:0002161">
    <property type="term" value="F:aminoacyl-tRNA deacylase activity"/>
    <property type="evidence" value="ECO:0007669"/>
    <property type="project" value="InterPro"/>
</dbReference>
<dbReference type="OrthoDB" id="9786549at2"/>
<dbReference type="EMBL" id="MZXV01000062">
    <property type="protein sequence ID" value="PZV34978.1"/>
    <property type="molecule type" value="Genomic_DNA"/>
</dbReference>
<evidence type="ECO:0000313" key="3">
    <source>
        <dbReference type="Proteomes" id="UP000248616"/>
    </source>
</evidence>
<dbReference type="CDD" id="cd04332">
    <property type="entry name" value="YbaK_like"/>
    <property type="match status" value="1"/>
</dbReference>
<dbReference type="SUPFAM" id="SSF55826">
    <property type="entry name" value="YbaK/ProRS associated domain"/>
    <property type="match status" value="1"/>
</dbReference>
<dbReference type="PANTHER" id="PTHR30411">
    <property type="entry name" value="CYTOPLASMIC PROTEIN"/>
    <property type="match status" value="1"/>
</dbReference>
<keyword evidence="3" id="KW-1185">Reference proteome</keyword>
<accession>A0A2W7BZL4</accession>
<name>A0A2W7BZL4_9HYPH</name>
<dbReference type="InterPro" id="IPR036754">
    <property type="entry name" value="YbaK/aa-tRNA-synt-asso_dom_sf"/>
</dbReference>
<dbReference type="Gene3D" id="3.90.960.10">
    <property type="entry name" value="YbaK/aminoacyl-tRNA synthetase-associated domain"/>
    <property type="match status" value="1"/>
</dbReference>
<gene>
    <name evidence="2" type="ORF">B5V02_28205</name>
</gene>
<sequence>MTIATRLKDFIDGKGISYDTVAHHRTSTSRQSAIAAHVPGSIMAKSVVVHHELGYTLAVVPSTHRIELGRLQDVMDKRLGLASEDEVILLFADCDTGAIPPIGAAYDVPVIVDESLGDAADIYFEGGDHRTLVHVSGKDFRNLTMGAYEARFSHPAY</sequence>
<dbReference type="PANTHER" id="PTHR30411:SF9">
    <property type="entry name" value="MULTIFUNCTIONAL SER_THR-TRNA DEACYLASE PROXP-Y"/>
    <property type="match status" value="1"/>
</dbReference>
<dbReference type="Pfam" id="PF04073">
    <property type="entry name" value="tRNA_edit"/>
    <property type="match status" value="1"/>
</dbReference>
<dbReference type="Proteomes" id="UP000248616">
    <property type="component" value="Unassembled WGS sequence"/>
</dbReference>
<proteinExistence type="predicted"/>